<evidence type="ECO:0000256" key="2">
    <source>
        <dbReference type="ARBA" id="ARBA00022643"/>
    </source>
</evidence>
<reference evidence="9" key="1">
    <citation type="submission" date="2016-01" db="EMBL/GenBank/DDBJ databases">
        <authorList>
            <person name="Peeters C."/>
        </authorList>
    </citation>
    <scope>NUCLEOTIDE SEQUENCE [LARGE SCALE GENOMIC DNA]</scope>
    <source>
        <strain evidence="9">LMG 22934</strain>
    </source>
</reference>
<dbReference type="InterPro" id="IPR051260">
    <property type="entry name" value="Diverse_substr_monoxygenases"/>
</dbReference>
<comment type="similarity">
    <text evidence="5">Belongs to the NtaA/SnaA/DszA monooxygenase family.</text>
</comment>
<dbReference type="OrthoDB" id="4505903at2"/>
<protein>
    <submittedName>
        <fullName evidence="9">Monooxygenase</fullName>
    </submittedName>
</protein>
<name>A0A158HU58_9BURK</name>
<dbReference type="RefSeq" id="WP_087668595.1">
    <property type="nucleotide sequence ID" value="NZ_FCNW02000020.1"/>
</dbReference>
<dbReference type="GO" id="GO:0004497">
    <property type="term" value="F:monooxygenase activity"/>
    <property type="evidence" value="ECO:0007669"/>
    <property type="project" value="UniProtKB-KW"/>
</dbReference>
<organism evidence="9 10">
    <name type="scientific">Caballeronia humi</name>
    <dbReference type="NCBI Taxonomy" id="326474"/>
    <lineage>
        <taxon>Bacteria</taxon>
        <taxon>Pseudomonadati</taxon>
        <taxon>Pseudomonadota</taxon>
        <taxon>Betaproteobacteria</taxon>
        <taxon>Burkholderiales</taxon>
        <taxon>Burkholderiaceae</taxon>
        <taxon>Caballeronia</taxon>
    </lineage>
</organism>
<sequence>MSKEIRINAFLAFAPTHLSPGLWAHPQDRALDYNSLTLWTDLARTAERGGYDALFFADGISQYDVYGGSNAAGVRWGLQFPRLDPLLLVSAMAQVTEHLGFAVTSSVSYEAPFLFARRMSTLDHLTRGRIGWNIVTSFGQSGSRAIGQQDARPHDERYDLADEYMEIVYRLWEESWEDGAAVRDTQARVFADPQRVHEIRHEGKFFSMQGTHYAEPSPQRTPLLYQAGTSNRGKDFAARHAECVFLSSPTAHLVERDVVEIRERAAALGRDPAKVLFFALATVIVAPTSEEAQAKWEDIQRHVSLEGALALFSRWSGIDLSKYSPDDPLRYVKSEGMQSAIEAFTVADPERVWTIGELAIFNAIGGKGPVFIGSPTEVADALERWKSETGIDGFNLSHALLPGTHEDFVDLVVPELRRRGVYKPAYRAGTLREKLYGEGAAHLTAPHPAALHRAAHQPTDSRAAPIEDETHA</sequence>
<evidence type="ECO:0000313" key="9">
    <source>
        <dbReference type="EMBL" id="SAL47461.1"/>
    </source>
</evidence>
<dbReference type="PANTHER" id="PTHR30011:SF16">
    <property type="entry name" value="C2H2 FINGER DOMAIN TRANSCRIPTION FACTOR (EUROFUNG)-RELATED"/>
    <property type="match status" value="1"/>
</dbReference>
<feature type="binding site" evidence="6">
    <location>
        <position position="230"/>
    </location>
    <ligand>
        <name>FMN</name>
        <dbReference type="ChEBI" id="CHEBI:58210"/>
    </ligand>
</feature>
<evidence type="ECO:0000256" key="4">
    <source>
        <dbReference type="ARBA" id="ARBA00023033"/>
    </source>
</evidence>
<feature type="binding site" evidence="6">
    <location>
        <position position="154"/>
    </location>
    <ligand>
        <name>FMN</name>
        <dbReference type="ChEBI" id="CHEBI:58210"/>
    </ligand>
</feature>
<feature type="binding site" evidence="6">
    <location>
        <position position="104"/>
    </location>
    <ligand>
        <name>FMN</name>
        <dbReference type="ChEBI" id="CHEBI:58210"/>
    </ligand>
</feature>
<evidence type="ECO:0000256" key="3">
    <source>
        <dbReference type="ARBA" id="ARBA00023002"/>
    </source>
</evidence>
<feature type="binding site" evidence="6">
    <location>
        <position position="158"/>
    </location>
    <ligand>
        <name>FMN</name>
        <dbReference type="ChEBI" id="CHEBI:58210"/>
    </ligand>
</feature>
<evidence type="ECO:0000256" key="7">
    <source>
        <dbReference type="SAM" id="MobiDB-lite"/>
    </source>
</evidence>
<evidence type="ECO:0000256" key="1">
    <source>
        <dbReference type="ARBA" id="ARBA00022630"/>
    </source>
</evidence>
<keyword evidence="4 9" id="KW-0503">Monooxygenase</keyword>
<dbReference type="Proteomes" id="UP000054977">
    <property type="component" value="Unassembled WGS sequence"/>
</dbReference>
<dbReference type="SUPFAM" id="SSF51679">
    <property type="entry name" value="Bacterial luciferase-like"/>
    <property type="match status" value="1"/>
</dbReference>
<evidence type="ECO:0000313" key="10">
    <source>
        <dbReference type="Proteomes" id="UP000054977"/>
    </source>
</evidence>
<accession>A0A158HU58</accession>
<dbReference type="InterPro" id="IPR036661">
    <property type="entry name" value="Luciferase-like_sf"/>
</dbReference>
<feature type="domain" description="Luciferase-like" evidence="8">
    <location>
        <begin position="21"/>
        <end position="392"/>
    </location>
</feature>
<keyword evidence="3" id="KW-0560">Oxidoreductase</keyword>
<dbReference type="Gene3D" id="3.20.20.30">
    <property type="entry name" value="Luciferase-like domain"/>
    <property type="match status" value="1"/>
</dbReference>
<dbReference type="PANTHER" id="PTHR30011">
    <property type="entry name" value="ALKANESULFONATE MONOOXYGENASE-RELATED"/>
    <property type="match status" value="1"/>
</dbReference>
<dbReference type="Pfam" id="PF00296">
    <property type="entry name" value="Bac_luciferase"/>
    <property type="match status" value="1"/>
</dbReference>
<dbReference type="GO" id="GO:0016705">
    <property type="term" value="F:oxidoreductase activity, acting on paired donors, with incorporation or reduction of molecular oxygen"/>
    <property type="evidence" value="ECO:0007669"/>
    <property type="project" value="InterPro"/>
</dbReference>
<feature type="binding site" evidence="6">
    <location>
        <position position="58"/>
    </location>
    <ligand>
        <name>FMN</name>
        <dbReference type="ChEBI" id="CHEBI:58210"/>
    </ligand>
</feature>
<keyword evidence="10" id="KW-1185">Reference proteome</keyword>
<keyword evidence="1 6" id="KW-0285">Flavoprotein</keyword>
<dbReference type="NCBIfam" id="TIGR03860">
    <property type="entry name" value="FMN_nitrolo"/>
    <property type="match status" value="1"/>
</dbReference>
<gene>
    <name evidence="9" type="ORF">AWB65_03794</name>
</gene>
<dbReference type="EMBL" id="FCNW02000020">
    <property type="protein sequence ID" value="SAL47461.1"/>
    <property type="molecule type" value="Genomic_DNA"/>
</dbReference>
<dbReference type="InterPro" id="IPR011251">
    <property type="entry name" value="Luciferase-like_dom"/>
</dbReference>
<comment type="caution">
    <text evidence="9">The sequence shown here is derived from an EMBL/GenBank/DDBJ whole genome shotgun (WGS) entry which is preliminary data.</text>
</comment>
<evidence type="ECO:0000256" key="6">
    <source>
        <dbReference type="PIRSR" id="PIRSR000337-1"/>
    </source>
</evidence>
<dbReference type="STRING" id="326474.AWB65_03794"/>
<feature type="region of interest" description="Disordered" evidence="7">
    <location>
        <begin position="450"/>
        <end position="472"/>
    </location>
</feature>
<dbReference type="AlphaFoldDB" id="A0A158HU58"/>
<proteinExistence type="inferred from homology"/>
<keyword evidence="2 6" id="KW-0288">FMN</keyword>
<dbReference type="PIRSF" id="PIRSF000337">
    <property type="entry name" value="NTA_MOA"/>
    <property type="match status" value="1"/>
</dbReference>
<dbReference type="InterPro" id="IPR016215">
    <property type="entry name" value="NTA_MOA"/>
</dbReference>
<evidence type="ECO:0000256" key="5">
    <source>
        <dbReference type="ARBA" id="ARBA00033748"/>
    </source>
</evidence>
<evidence type="ECO:0000259" key="8">
    <source>
        <dbReference type="Pfam" id="PF00296"/>
    </source>
</evidence>